<feature type="transmembrane region" description="Helical" evidence="6">
    <location>
        <begin position="352"/>
        <end position="371"/>
    </location>
</feature>
<feature type="transmembrane region" description="Helical" evidence="6">
    <location>
        <begin position="322"/>
        <end position="346"/>
    </location>
</feature>
<organism evidence="7 8">
    <name type="scientific">Halomarina salina</name>
    <dbReference type="NCBI Taxonomy" id="1872699"/>
    <lineage>
        <taxon>Archaea</taxon>
        <taxon>Methanobacteriati</taxon>
        <taxon>Methanobacteriota</taxon>
        <taxon>Stenosarchaea group</taxon>
        <taxon>Halobacteria</taxon>
        <taxon>Halobacteriales</taxon>
        <taxon>Natronomonadaceae</taxon>
        <taxon>Halomarina</taxon>
    </lineage>
</organism>
<dbReference type="Gene3D" id="1.20.1740.10">
    <property type="entry name" value="Amino acid/polyamine transporter I"/>
    <property type="match status" value="1"/>
</dbReference>
<gene>
    <name evidence="7" type="ORF">ACFPYI_19295</name>
</gene>
<feature type="transmembrane region" description="Helical" evidence="6">
    <location>
        <begin position="418"/>
        <end position="434"/>
    </location>
</feature>
<feature type="transmembrane region" description="Helical" evidence="6">
    <location>
        <begin position="197"/>
        <end position="219"/>
    </location>
</feature>
<keyword evidence="4 6" id="KW-1133">Transmembrane helix</keyword>
<comment type="caution">
    <text evidence="7">The sequence shown here is derived from an EMBL/GenBank/DDBJ whole genome shotgun (WGS) entry which is preliminary data.</text>
</comment>
<evidence type="ECO:0000256" key="4">
    <source>
        <dbReference type="ARBA" id="ARBA00022989"/>
    </source>
</evidence>
<accession>A0ABD5RTM5</accession>
<dbReference type="EMBL" id="JBHSQH010000002">
    <property type="protein sequence ID" value="MFC5973480.1"/>
    <property type="molecule type" value="Genomic_DNA"/>
</dbReference>
<evidence type="ECO:0000313" key="7">
    <source>
        <dbReference type="EMBL" id="MFC5973480.1"/>
    </source>
</evidence>
<proteinExistence type="predicted"/>
<feature type="transmembrane region" description="Helical" evidence="6">
    <location>
        <begin position="129"/>
        <end position="151"/>
    </location>
</feature>
<feature type="transmembrane region" description="Helical" evidence="6">
    <location>
        <begin position="46"/>
        <end position="64"/>
    </location>
</feature>
<keyword evidence="2" id="KW-1003">Cell membrane</keyword>
<dbReference type="Proteomes" id="UP001596099">
    <property type="component" value="Unassembled WGS sequence"/>
</dbReference>
<name>A0ABD5RTM5_9EURY</name>
<feature type="transmembrane region" description="Helical" evidence="6">
    <location>
        <begin position="12"/>
        <end position="34"/>
    </location>
</feature>
<evidence type="ECO:0000256" key="1">
    <source>
        <dbReference type="ARBA" id="ARBA00004651"/>
    </source>
</evidence>
<evidence type="ECO:0000256" key="2">
    <source>
        <dbReference type="ARBA" id="ARBA00022475"/>
    </source>
</evidence>
<dbReference type="RefSeq" id="WP_247420287.1">
    <property type="nucleotide sequence ID" value="NZ_JALLGW010000003.1"/>
</dbReference>
<evidence type="ECO:0000256" key="5">
    <source>
        <dbReference type="ARBA" id="ARBA00023136"/>
    </source>
</evidence>
<keyword evidence="8" id="KW-1185">Reference proteome</keyword>
<keyword evidence="5 6" id="KW-0472">Membrane</keyword>
<dbReference type="PIRSF" id="PIRSF006060">
    <property type="entry name" value="AA_transporter"/>
    <property type="match status" value="1"/>
</dbReference>
<evidence type="ECO:0000256" key="3">
    <source>
        <dbReference type="ARBA" id="ARBA00022692"/>
    </source>
</evidence>
<feature type="transmembrane region" description="Helical" evidence="6">
    <location>
        <begin position="100"/>
        <end position="123"/>
    </location>
</feature>
<reference evidence="7 8" key="1">
    <citation type="journal article" date="2019" name="Int. J. Syst. Evol. Microbiol.">
        <title>The Global Catalogue of Microorganisms (GCM) 10K type strain sequencing project: providing services to taxonomists for standard genome sequencing and annotation.</title>
        <authorList>
            <consortium name="The Broad Institute Genomics Platform"/>
            <consortium name="The Broad Institute Genome Sequencing Center for Infectious Disease"/>
            <person name="Wu L."/>
            <person name="Ma J."/>
        </authorList>
    </citation>
    <scope>NUCLEOTIDE SEQUENCE [LARGE SCALE GENOMIC DNA]</scope>
    <source>
        <strain evidence="7 8">CGMCC 1.12543</strain>
    </source>
</reference>
<feature type="transmembrane region" description="Helical" evidence="6">
    <location>
        <begin position="392"/>
        <end position="412"/>
    </location>
</feature>
<feature type="transmembrane region" description="Helical" evidence="6">
    <location>
        <begin position="284"/>
        <end position="310"/>
    </location>
</feature>
<feature type="transmembrane region" description="Helical" evidence="6">
    <location>
        <begin position="158"/>
        <end position="177"/>
    </location>
</feature>
<dbReference type="PANTHER" id="PTHR42770:SF7">
    <property type="entry name" value="MEMBRANE PROTEIN"/>
    <property type="match status" value="1"/>
</dbReference>
<feature type="transmembrane region" description="Helical" evidence="6">
    <location>
        <begin position="231"/>
        <end position="254"/>
    </location>
</feature>
<dbReference type="InterPro" id="IPR002293">
    <property type="entry name" value="AA/rel_permease1"/>
</dbReference>
<sequence length="448" mass="45556">MTDQPASESTDHLGLFDCLLLSVGGMIGSAIFVFPGSTGRLAGPAAPLAWLLAGLLMTAIALCYTELTLAFPRTGALAIFPYETLGPSTRLRAFASYLEGVGYAIGWVFGITVSALAIAGYLGTVVPAAAGHTTGVALAAVALVTAINLLGGQVTSRLNLLLTAVLLAVLVAFVAVATARVDPARTAPLAVGGPASFLAAVQISMTAYGAWTVVPAAIGEIREPAYTAPRAILLSLGVTTVLYALVVFALHGVVPVDQFLADGATLRTPLATAATILGVEWLRYALALGSVAAIFTTMLVGTMSASRVLFALGQNGTLPSPFASVTTGTGVPSVGVVAVGGSAAVLSLFPGYFYELLVVASIVGTGIPYGINLLSFLGLRRYRTDVQPSFRVPAGHLVAGVAGVGLVVAMVGLGLTEVVWSTVAIALLTGYYAIRRLFGSSPARSASS</sequence>
<evidence type="ECO:0000256" key="6">
    <source>
        <dbReference type="SAM" id="Phobius"/>
    </source>
</evidence>
<protein>
    <submittedName>
        <fullName evidence="7">APC family permease</fullName>
    </submittedName>
</protein>
<dbReference type="InterPro" id="IPR050367">
    <property type="entry name" value="APC_superfamily"/>
</dbReference>
<dbReference type="AlphaFoldDB" id="A0ABD5RTM5"/>
<evidence type="ECO:0000313" key="8">
    <source>
        <dbReference type="Proteomes" id="UP001596099"/>
    </source>
</evidence>
<dbReference type="PANTHER" id="PTHR42770">
    <property type="entry name" value="AMINO ACID TRANSPORTER-RELATED"/>
    <property type="match status" value="1"/>
</dbReference>
<dbReference type="GO" id="GO:0005886">
    <property type="term" value="C:plasma membrane"/>
    <property type="evidence" value="ECO:0007669"/>
    <property type="project" value="UniProtKB-SubCell"/>
</dbReference>
<dbReference type="Pfam" id="PF13520">
    <property type="entry name" value="AA_permease_2"/>
    <property type="match status" value="1"/>
</dbReference>
<comment type="subcellular location">
    <subcellularLocation>
        <location evidence="1">Cell membrane</location>
        <topology evidence="1">Multi-pass membrane protein</topology>
    </subcellularLocation>
</comment>
<keyword evidence="3 6" id="KW-0812">Transmembrane</keyword>